<protein>
    <submittedName>
        <fullName evidence="2">Alcohol dehydrogenase</fullName>
    </submittedName>
</protein>
<dbReference type="PANTHER" id="PTHR43677:SF11">
    <property type="entry name" value="ZINC-CONTAINING ALCOHOL DEHYDROGENASE"/>
    <property type="match status" value="1"/>
</dbReference>
<dbReference type="KEGG" id="ego:BBD34_04025"/>
<dbReference type="SMART" id="SM00829">
    <property type="entry name" value="PKS_ER"/>
    <property type="match status" value="1"/>
</dbReference>
<dbReference type="SUPFAM" id="SSF51735">
    <property type="entry name" value="NAD(P)-binding Rossmann-fold domains"/>
    <property type="match status" value="1"/>
</dbReference>
<dbReference type="InterPro" id="IPR036291">
    <property type="entry name" value="NAD(P)-bd_dom_sf"/>
</dbReference>
<dbReference type="SUPFAM" id="SSF50129">
    <property type="entry name" value="GroES-like"/>
    <property type="match status" value="1"/>
</dbReference>
<dbReference type="Gene3D" id="3.90.180.10">
    <property type="entry name" value="Medium-chain alcohol dehydrogenases, catalytic domain"/>
    <property type="match status" value="1"/>
</dbReference>
<dbReference type="InterPro" id="IPR013149">
    <property type="entry name" value="ADH-like_C"/>
</dbReference>
<organism evidence="2 3">
    <name type="scientific">Elizabethkingia ursingii</name>
    <dbReference type="NCBI Taxonomy" id="1756150"/>
    <lineage>
        <taxon>Bacteria</taxon>
        <taxon>Pseudomonadati</taxon>
        <taxon>Bacteroidota</taxon>
        <taxon>Flavobacteriia</taxon>
        <taxon>Flavobacteriales</taxon>
        <taxon>Weeksellaceae</taxon>
        <taxon>Elizabethkingia</taxon>
    </lineage>
</organism>
<dbReference type="Gene3D" id="3.40.50.720">
    <property type="entry name" value="NAD(P)-binding Rossmann-like Domain"/>
    <property type="match status" value="1"/>
</dbReference>
<proteinExistence type="predicted"/>
<evidence type="ECO:0000313" key="2">
    <source>
        <dbReference type="EMBL" id="OPB73787.1"/>
    </source>
</evidence>
<dbReference type="EMBL" id="MAIC01000016">
    <property type="protein sequence ID" value="OPB73787.1"/>
    <property type="molecule type" value="Genomic_DNA"/>
</dbReference>
<sequence>MKAAVVLSKGALPTYVENFEEPVVQNENEVLIHVKASAVKNLDKMRASGKHYSVQNETFTAKVVGGDGVGILENGTRVYGIGVSGMIAEKAIIEKDKIVKLPDGIRDETAAALPNAVMGSAMALRFRAHLQKNETVLINGATGVTGKIAVQIAKHYGAKKVIVTGRNEETLKELLALGADDIIVLKQDDDAIIAQIKALHQQSPFDVVIDYLWGHSAELILTAIKENGGFSHRTRYVTVGGMMNDNMTLSSSILRSTDIQISGSGLGSWTPAEMKLLINEILPEMFQLAADGKLKCDTTSVMINDIEKAWDMNIDGGKRLVVIISSK</sequence>
<gene>
    <name evidence="2" type="ORF">BAY32_12200</name>
</gene>
<accession>A0AAJ3NB11</accession>
<dbReference type="PANTHER" id="PTHR43677">
    <property type="entry name" value="SHORT-CHAIN DEHYDROGENASE/REDUCTASE"/>
    <property type="match status" value="1"/>
</dbReference>
<feature type="domain" description="Enoyl reductase (ER)" evidence="1">
    <location>
        <begin position="10"/>
        <end position="323"/>
    </location>
</feature>
<dbReference type="InterPro" id="IPR051397">
    <property type="entry name" value="Zn-ADH-like_protein"/>
</dbReference>
<name>A0AAJ3NB11_9FLAO</name>
<dbReference type="RefSeq" id="WP_078402457.1">
    <property type="nucleotide sequence ID" value="NZ_CP016377.1"/>
</dbReference>
<evidence type="ECO:0000259" key="1">
    <source>
        <dbReference type="SMART" id="SM00829"/>
    </source>
</evidence>
<dbReference type="Proteomes" id="UP000190816">
    <property type="component" value="Unassembled WGS sequence"/>
</dbReference>
<evidence type="ECO:0000313" key="3">
    <source>
        <dbReference type="Proteomes" id="UP000190816"/>
    </source>
</evidence>
<dbReference type="AlphaFoldDB" id="A0AAJ3NB11"/>
<comment type="caution">
    <text evidence="2">The sequence shown here is derived from an EMBL/GenBank/DDBJ whole genome shotgun (WGS) entry which is preliminary data.</text>
</comment>
<dbReference type="InterPro" id="IPR011032">
    <property type="entry name" value="GroES-like_sf"/>
</dbReference>
<dbReference type="Pfam" id="PF00107">
    <property type="entry name" value="ADH_zinc_N"/>
    <property type="match status" value="1"/>
</dbReference>
<dbReference type="GO" id="GO:0016491">
    <property type="term" value="F:oxidoreductase activity"/>
    <property type="evidence" value="ECO:0007669"/>
    <property type="project" value="InterPro"/>
</dbReference>
<dbReference type="InterPro" id="IPR020843">
    <property type="entry name" value="ER"/>
</dbReference>
<reference evidence="2 3" key="1">
    <citation type="submission" date="2016-06" db="EMBL/GenBank/DDBJ databases">
        <authorList>
            <person name="Nicholson A.C."/>
        </authorList>
    </citation>
    <scope>NUCLEOTIDE SEQUENCE [LARGE SCALE GENOMIC DNA]</scope>
    <source>
        <strain evidence="2 3">G4123</strain>
    </source>
</reference>